<accession>A0A2W5QLQ0</accession>
<organism evidence="1 2">
    <name type="scientific">Variovorax paradoxus</name>
    <dbReference type="NCBI Taxonomy" id="34073"/>
    <lineage>
        <taxon>Bacteria</taxon>
        <taxon>Pseudomonadati</taxon>
        <taxon>Pseudomonadota</taxon>
        <taxon>Betaproteobacteria</taxon>
        <taxon>Burkholderiales</taxon>
        <taxon>Comamonadaceae</taxon>
        <taxon>Variovorax</taxon>
    </lineage>
</organism>
<sequence>MSRILTAEEFLTLVLAKLKLMANRDFVLETAVIDRRFEAAYEWLSNREAEFNIVSNFTFRRDPLYGVTATFRDALLSLRERRLIQPDPSKRAYRLSLSMQLAENYMKHSVLAPEALCELVHDTFPEVAEAISA</sequence>
<dbReference type="Proteomes" id="UP000249135">
    <property type="component" value="Unassembled WGS sequence"/>
</dbReference>
<comment type="caution">
    <text evidence="1">The sequence shown here is derived from an EMBL/GenBank/DDBJ whole genome shotgun (WGS) entry which is preliminary data.</text>
</comment>
<dbReference type="EMBL" id="QFPP01000003">
    <property type="protein sequence ID" value="PZQ78228.1"/>
    <property type="molecule type" value="Genomic_DNA"/>
</dbReference>
<evidence type="ECO:0000313" key="2">
    <source>
        <dbReference type="Proteomes" id="UP000249135"/>
    </source>
</evidence>
<name>A0A2W5QLQ0_VARPD</name>
<gene>
    <name evidence="1" type="ORF">DI563_00775</name>
</gene>
<dbReference type="AlphaFoldDB" id="A0A2W5QLQ0"/>
<protein>
    <submittedName>
        <fullName evidence="1">Uncharacterized protein</fullName>
    </submittedName>
</protein>
<reference evidence="1 2" key="1">
    <citation type="submission" date="2017-08" db="EMBL/GenBank/DDBJ databases">
        <title>Infants hospitalized years apart are colonized by the same room-sourced microbial strains.</title>
        <authorList>
            <person name="Brooks B."/>
            <person name="Olm M.R."/>
            <person name="Firek B.A."/>
            <person name="Baker R."/>
            <person name="Thomas B.C."/>
            <person name="Morowitz M.J."/>
            <person name="Banfield J.F."/>
        </authorList>
    </citation>
    <scope>NUCLEOTIDE SEQUENCE [LARGE SCALE GENOMIC DNA]</scope>
    <source>
        <strain evidence="1">S2_005_003_R2_41</strain>
    </source>
</reference>
<evidence type="ECO:0000313" key="1">
    <source>
        <dbReference type="EMBL" id="PZQ78228.1"/>
    </source>
</evidence>
<proteinExistence type="predicted"/>